<dbReference type="EMBL" id="VAUV01000004">
    <property type="protein sequence ID" value="TLD71729.1"/>
    <property type="molecule type" value="Genomic_DNA"/>
</dbReference>
<dbReference type="AlphaFoldDB" id="A0A5R8KJD2"/>
<accession>A0A5R8KJD2</accession>
<reference evidence="1 2" key="1">
    <citation type="submission" date="2019-05" db="EMBL/GenBank/DDBJ databases">
        <title>Verrucobacter flavum gen. nov., sp. nov. a new member of the family Verrucomicrobiaceae.</title>
        <authorList>
            <person name="Szuroczki S."/>
            <person name="Abbaszade G."/>
            <person name="Szabo A."/>
            <person name="Felfoldi T."/>
            <person name="Schumann P."/>
            <person name="Boka K."/>
            <person name="Keki Z."/>
            <person name="Toumi M."/>
            <person name="Toth E."/>
        </authorList>
    </citation>
    <scope>NUCLEOTIDE SEQUENCE [LARGE SCALE GENOMIC DNA]</scope>
    <source>
        <strain evidence="1 2">MG-N-17</strain>
    </source>
</reference>
<name>A0A5R8KJD2_9BACT</name>
<protein>
    <submittedName>
        <fullName evidence="1">Uncharacterized protein</fullName>
    </submittedName>
</protein>
<comment type="caution">
    <text evidence="1">The sequence shown here is derived from an EMBL/GenBank/DDBJ whole genome shotgun (WGS) entry which is preliminary data.</text>
</comment>
<evidence type="ECO:0000313" key="2">
    <source>
        <dbReference type="Proteomes" id="UP000306196"/>
    </source>
</evidence>
<dbReference type="Proteomes" id="UP000306196">
    <property type="component" value="Unassembled WGS sequence"/>
</dbReference>
<evidence type="ECO:0000313" key="1">
    <source>
        <dbReference type="EMBL" id="TLD71729.1"/>
    </source>
</evidence>
<organism evidence="1 2">
    <name type="scientific">Phragmitibacter flavus</name>
    <dbReference type="NCBI Taxonomy" id="2576071"/>
    <lineage>
        <taxon>Bacteria</taxon>
        <taxon>Pseudomonadati</taxon>
        <taxon>Verrucomicrobiota</taxon>
        <taxon>Verrucomicrobiia</taxon>
        <taxon>Verrucomicrobiales</taxon>
        <taxon>Verrucomicrobiaceae</taxon>
        <taxon>Phragmitibacter</taxon>
    </lineage>
</organism>
<keyword evidence="2" id="KW-1185">Reference proteome</keyword>
<sequence length="186" mass="21564">MKRPHDSVTKRLAPLLTHVLLASFIICRRGWAHLDDCLKYRLNLAVEETPSLELVEIDFHPRTLRRIASDGLKEIRWTIKAWTGSILIELGRFLRLVVLAHNRPLKRKMKLLLRLWGDDGTAIGGHDERVGILRDAMVNPNLMNMEGNVFRLVDQRQDDGRRQLSYMCLDDEWSANLHKTPNRLQG</sequence>
<gene>
    <name evidence="1" type="ORF">FEM03_06210</name>
</gene>
<proteinExistence type="predicted"/>